<dbReference type="Pfam" id="PF02055">
    <property type="entry name" value="Glyco_hydro_30"/>
    <property type="match status" value="1"/>
</dbReference>
<comment type="catalytic activity">
    <reaction evidence="1">
        <text>a beta-D-glucosyl-(1&lt;-&gt;1')-N-acylsphing-4-enine + H2O = an N-acylsphing-4-enine + D-glucose</text>
        <dbReference type="Rhea" id="RHEA:13269"/>
        <dbReference type="ChEBI" id="CHEBI:4167"/>
        <dbReference type="ChEBI" id="CHEBI:15377"/>
        <dbReference type="ChEBI" id="CHEBI:22801"/>
        <dbReference type="ChEBI" id="CHEBI:52639"/>
        <dbReference type="EC" id="3.2.1.45"/>
    </reaction>
    <physiologicalReaction direction="left-to-right" evidence="1">
        <dbReference type="Rhea" id="RHEA:13270"/>
    </physiologicalReaction>
</comment>
<feature type="domain" description="Glycosyl hydrolase family 30 TIM-barrel" evidence="13">
    <location>
        <begin position="60"/>
        <end position="410"/>
    </location>
</feature>
<dbReference type="GO" id="GO:0042391">
    <property type="term" value="P:regulation of membrane potential"/>
    <property type="evidence" value="ECO:0007669"/>
    <property type="project" value="UniProtKB-ARBA"/>
</dbReference>
<dbReference type="EC" id="3.2.1.45" evidence="5 12"/>
<proteinExistence type="inferred from homology"/>
<sequence>MIRSLGRRTKFRTRGENFTVYISSRDQYRLDRVDFHFIAFPNSTSTINIDTTRKFQKMLGFGGAITDAVGINLKKLSQATSDQLMNQYYGPKGIGYRFARTVVASADFSTGPYSYNDVVDDFDMVNFNLTKEDYLYKIPYIKQAVSLSKQSNIDLKLFCTAWAPPGWMKTSGKMEGGAPMKGETTGPYYKAYATYYKRFFEEYAKEGIKFWGMTPTNEPREGQNADYKFQVVNFTSDQECDFVKYHLGPMLRANDATKDLTLLIGDENRYAFPDFADKCLGDPVTAPYVGGFAWHWYADEGISPEVIDQTMQKYPGYISLYTEACAGWHDYELSPVMGDWNRADQYAQNIIEDISHGIQGWVDWNIVLDPQGGPNWVKNFVDSPIIANYTVDEFIKQPMFYVLAHFSNFVLPDYTRVGFSSPSLDLEGVAFVAPDGAQRVLVLHNKNANTTGQYTIVDQARPTRFANVEIPPASIVTVVYSM</sequence>
<dbReference type="SUPFAM" id="SSF51445">
    <property type="entry name" value="(Trans)glycosidases"/>
    <property type="match status" value="1"/>
</dbReference>
<feature type="domain" description="Glycosyl hydrolase family 30 beta sandwich" evidence="14">
    <location>
        <begin position="415"/>
        <end position="478"/>
    </location>
</feature>
<dbReference type="Pfam" id="PF17189">
    <property type="entry name" value="Glyco_hydro_30C"/>
    <property type="match status" value="1"/>
</dbReference>
<evidence type="ECO:0000256" key="8">
    <source>
        <dbReference type="ARBA" id="ARBA00022919"/>
    </source>
</evidence>
<dbReference type="GO" id="GO:0006680">
    <property type="term" value="P:glucosylceramide catabolic process"/>
    <property type="evidence" value="ECO:0007669"/>
    <property type="project" value="UniProtKB-ARBA"/>
</dbReference>
<dbReference type="GO" id="GO:0007040">
    <property type="term" value="P:lysosome organization"/>
    <property type="evidence" value="ECO:0007669"/>
    <property type="project" value="UniProtKB-ARBA"/>
</dbReference>
<keyword evidence="9 12" id="KW-0443">Lipid metabolism</keyword>
<evidence type="ECO:0000256" key="12">
    <source>
        <dbReference type="RuleBase" id="RU361188"/>
    </source>
</evidence>
<dbReference type="GO" id="GO:0005764">
    <property type="term" value="C:lysosome"/>
    <property type="evidence" value="ECO:0007669"/>
    <property type="project" value="UniProtKB-ARBA"/>
</dbReference>
<evidence type="ECO:0000259" key="13">
    <source>
        <dbReference type="Pfam" id="PF02055"/>
    </source>
</evidence>
<comment type="pathway">
    <text evidence="3">Sphingolipid metabolism.</text>
</comment>
<evidence type="ECO:0000256" key="10">
    <source>
        <dbReference type="ARBA" id="ARBA00050474"/>
    </source>
</evidence>
<organism evidence="15 16">
    <name type="scientific">Mesorhabditis spiculigera</name>
    <dbReference type="NCBI Taxonomy" id="96644"/>
    <lineage>
        <taxon>Eukaryota</taxon>
        <taxon>Metazoa</taxon>
        <taxon>Ecdysozoa</taxon>
        <taxon>Nematoda</taxon>
        <taxon>Chromadorea</taxon>
        <taxon>Rhabditida</taxon>
        <taxon>Rhabditina</taxon>
        <taxon>Rhabditomorpha</taxon>
        <taxon>Rhabditoidea</taxon>
        <taxon>Rhabditidae</taxon>
        <taxon>Mesorhabditinae</taxon>
        <taxon>Mesorhabditis</taxon>
    </lineage>
</organism>
<evidence type="ECO:0000256" key="6">
    <source>
        <dbReference type="ARBA" id="ARBA00022729"/>
    </source>
</evidence>
<comment type="pathway">
    <text evidence="2">Lipid metabolism; sphingolipid metabolism.</text>
</comment>
<dbReference type="PRINTS" id="PR00843">
    <property type="entry name" value="GLHYDRLASE30"/>
</dbReference>
<comment type="catalytic activity">
    <reaction evidence="10">
        <text>a beta-D-glucosylceramide + H2O = an N-acyl-sphingoid base + D-glucose</text>
        <dbReference type="Rhea" id="RHEA:81447"/>
        <dbReference type="ChEBI" id="CHEBI:4167"/>
        <dbReference type="ChEBI" id="CHEBI:15377"/>
        <dbReference type="ChEBI" id="CHEBI:83264"/>
        <dbReference type="ChEBI" id="CHEBI:83273"/>
    </reaction>
    <physiologicalReaction direction="left-to-right" evidence="10">
        <dbReference type="Rhea" id="RHEA:81448"/>
    </physiologicalReaction>
</comment>
<evidence type="ECO:0000313" key="16">
    <source>
        <dbReference type="Proteomes" id="UP001177023"/>
    </source>
</evidence>
<dbReference type="GO" id="GO:0016241">
    <property type="term" value="P:regulation of macroautophagy"/>
    <property type="evidence" value="ECO:0007669"/>
    <property type="project" value="UniProtKB-ARBA"/>
</dbReference>
<dbReference type="InterPro" id="IPR001139">
    <property type="entry name" value="Glyco_hydro_30"/>
</dbReference>
<dbReference type="GO" id="GO:0032006">
    <property type="term" value="P:regulation of TOR signaling"/>
    <property type="evidence" value="ECO:0007669"/>
    <property type="project" value="UniProtKB-ARBA"/>
</dbReference>
<dbReference type="FunFam" id="3.20.20.80:FF:000030">
    <property type="entry name" value="Lysosomal acid glucosylceramidase"/>
    <property type="match status" value="1"/>
</dbReference>
<dbReference type="PANTHER" id="PTHR11069">
    <property type="entry name" value="GLUCOSYLCERAMIDASE"/>
    <property type="match status" value="1"/>
</dbReference>
<keyword evidence="7 12" id="KW-0378">Hydrolase</keyword>
<dbReference type="GO" id="GO:0030163">
    <property type="term" value="P:protein catabolic process"/>
    <property type="evidence" value="ECO:0007669"/>
    <property type="project" value="UniProtKB-ARBA"/>
</dbReference>
<dbReference type="GO" id="GO:0051246">
    <property type="term" value="P:regulation of protein metabolic process"/>
    <property type="evidence" value="ECO:0007669"/>
    <property type="project" value="UniProtKB-ARBA"/>
</dbReference>
<dbReference type="Gene3D" id="2.60.40.1180">
    <property type="entry name" value="Golgi alpha-mannosidase II"/>
    <property type="match status" value="1"/>
</dbReference>
<keyword evidence="6" id="KW-0732">Signal</keyword>
<comment type="catalytic activity">
    <reaction evidence="11">
        <text>an N-acyl-1-beta-D-glucosyl-15-methylhexadecasphing-4-enine + H2O = an N-acyl-15-methylhexadecasphing-4-enine + D-glucose</text>
        <dbReference type="Rhea" id="RHEA:34755"/>
        <dbReference type="ChEBI" id="CHEBI:4167"/>
        <dbReference type="ChEBI" id="CHEBI:15377"/>
        <dbReference type="ChEBI" id="CHEBI:70815"/>
        <dbReference type="ChEBI" id="CHEBI:70846"/>
    </reaction>
    <physiologicalReaction direction="left-to-right" evidence="11">
        <dbReference type="Rhea" id="RHEA:34756"/>
    </physiologicalReaction>
</comment>
<evidence type="ECO:0000256" key="9">
    <source>
        <dbReference type="ARBA" id="ARBA00023098"/>
    </source>
</evidence>
<dbReference type="GO" id="GO:0016758">
    <property type="term" value="F:hexosyltransferase activity"/>
    <property type="evidence" value="ECO:0007669"/>
    <property type="project" value="UniProtKB-ARBA"/>
</dbReference>
<dbReference type="GO" id="GO:0004348">
    <property type="term" value="F:glucosylceramidase activity"/>
    <property type="evidence" value="ECO:0007669"/>
    <property type="project" value="UniProtKB-EC"/>
</dbReference>
<comment type="caution">
    <text evidence="15">The sequence shown here is derived from an EMBL/GenBank/DDBJ whole genome shotgun (WGS) entry which is preliminary data.</text>
</comment>
<keyword evidence="16" id="KW-1185">Reference proteome</keyword>
<evidence type="ECO:0000256" key="11">
    <source>
        <dbReference type="ARBA" id="ARBA00051345"/>
    </source>
</evidence>
<evidence type="ECO:0000256" key="3">
    <source>
        <dbReference type="ARBA" id="ARBA00004991"/>
    </source>
</evidence>
<dbReference type="InterPro" id="IPR017853">
    <property type="entry name" value="GH"/>
</dbReference>
<feature type="non-terminal residue" evidence="15">
    <location>
        <position position="482"/>
    </location>
</feature>
<dbReference type="EMBL" id="CATQJA010000888">
    <property type="protein sequence ID" value="CAJ0564544.1"/>
    <property type="molecule type" value="Genomic_DNA"/>
</dbReference>
<comment type="similarity">
    <text evidence="4 12">Belongs to the glycosyl hydrolase 30 family.</text>
</comment>
<evidence type="ECO:0000259" key="14">
    <source>
        <dbReference type="Pfam" id="PF17189"/>
    </source>
</evidence>
<dbReference type="AlphaFoldDB" id="A0AA36FTJ8"/>
<dbReference type="Proteomes" id="UP001177023">
    <property type="component" value="Unassembled WGS sequence"/>
</dbReference>
<dbReference type="InterPro" id="IPR033453">
    <property type="entry name" value="Glyco_hydro_30_TIM-barrel"/>
</dbReference>
<accession>A0AA36FTJ8</accession>
<keyword evidence="8 12" id="KW-0746">Sphingolipid metabolism</keyword>
<dbReference type="GO" id="GO:0006066">
    <property type="term" value="P:alcohol metabolic process"/>
    <property type="evidence" value="ECO:0007669"/>
    <property type="project" value="UniProtKB-ARBA"/>
</dbReference>
<dbReference type="GO" id="GO:0008202">
    <property type="term" value="P:steroid metabolic process"/>
    <property type="evidence" value="ECO:0007669"/>
    <property type="project" value="UniProtKB-ARBA"/>
</dbReference>
<evidence type="ECO:0000313" key="15">
    <source>
        <dbReference type="EMBL" id="CAJ0564544.1"/>
    </source>
</evidence>
<evidence type="ECO:0000256" key="5">
    <source>
        <dbReference type="ARBA" id="ARBA00012658"/>
    </source>
</evidence>
<dbReference type="InterPro" id="IPR033452">
    <property type="entry name" value="GH30_C"/>
</dbReference>
<dbReference type="Gene3D" id="3.20.20.80">
    <property type="entry name" value="Glycosidases"/>
    <property type="match status" value="1"/>
</dbReference>
<evidence type="ECO:0000256" key="2">
    <source>
        <dbReference type="ARBA" id="ARBA00004760"/>
    </source>
</evidence>
<dbReference type="GO" id="GO:0005774">
    <property type="term" value="C:vacuolar membrane"/>
    <property type="evidence" value="ECO:0007669"/>
    <property type="project" value="UniProtKB-ARBA"/>
</dbReference>
<name>A0AA36FTJ8_9BILA</name>
<evidence type="ECO:0000256" key="4">
    <source>
        <dbReference type="ARBA" id="ARBA00005382"/>
    </source>
</evidence>
<gene>
    <name evidence="15" type="ORF">MSPICULIGERA_LOCUS3218</name>
</gene>
<dbReference type="GO" id="GO:0006914">
    <property type="term" value="P:autophagy"/>
    <property type="evidence" value="ECO:0007669"/>
    <property type="project" value="UniProtKB-ARBA"/>
</dbReference>
<evidence type="ECO:0000256" key="1">
    <source>
        <dbReference type="ARBA" id="ARBA00001013"/>
    </source>
</evidence>
<reference evidence="15" key="1">
    <citation type="submission" date="2023-06" db="EMBL/GenBank/DDBJ databases">
        <authorList>
            <person name="Delattre M."/>
        </authorList>
    </citation>
    <scope>NUCLEOTIDE SEQUENCE</scope>
    <source>
        <strain evidence="15">AF72</strain>
    </source>
</reference>
<keyword evidence="12" id="KW-0326">Glycosidase</keyword>
<dbReference type="GO" id="GO:0010605">
    <property type="term" value="P:negative regulation of macromolecule metabolic process"/>
    <property type="evidence" value="ECO:0007669"/>
    <property type="project" value="UniProtKB-ARBA"/>
</dbReference>
<dbReference type="GO" id="GO:0005102">
    <property type="term" value="F:signaling receptor binding"/>
    <property type="evidence" value="ECO:0007669"/>
    <property type="project" value="UniProtKB-ARBA"/>
</dbReference>
<dbReference type="PANTHER" id="PTHR11069:SF23">
    <property type="entry name" value="LYSOSOMAL ACID GLUCOSYLCERAMIDASE"/>
    <property type="match status" value="1"/>
</dbReference>
<dbReference type="InterPro" id="IPR013780">
    <property type="entry name" value="Glyco_hydro_b"/>
</dbReference>
<evidence type="ECO:0000256" key="7">
    <source>
        <dbReference type="ARBA" id="ARBA00022801"/>
    </source>
</evidence>
<protein>
    <recommendedName>
        <fullName evidence="5 12">Glucosylceramidase</fullName>
        <ecNumber evidence="5 12">3.2.1.45</ecNumber>
    </recommendedName>
</protein>